<feature type="compositionally biased region" description="Basic and acidic residues" evidence="3">
    <location>
        <begin position="355"/>
        <end position="368"/>
    </location>
</feature>
<keyword evidence="6" id="KW-1185">Reference proteome</keyword>
<feature type="region of interest" description="Disordered" evidence="3">
    <location>
        <begin position="250"/>
        <end position="270"/>
    </location>
</feature>
<dbReference type="InterPro" id="IPR028933">
    <property type="entry name" value="Lebercilin_dom"/>
</dbReference>
<evidence type="ECO:0000313" key="6">
    <source>
        <dbReference type="Proteomes" id="UP000472265"/>
    </source>
</evidence>
<dbReference type="Pfam" id="PF15619">
    <property type="entry name" value="Lebercilin"/>
    <property type="match status" value="1"/>
</dbReference>
<evidence type="ECO:0000256" key="1">
    <source>
        <dbReference type="ARBA" id="ARBA00010229"/>
    </source>
</evidence>
<feature type="region of interest" description="Disordered" evidence="3">
    <location>
        <begin position="670"/>
        <end position="711"/>
    </location>
</feature>
<evidence type="ECO:0000256" key="2">
    <source>
        <dbReference type="ARBA" id="ARBA00023054"/>
    </source>
</evidence>
<feature type="compositionally biased region" description="Polar residues" evidence="3">
    <location>
        <begin position="537"/>
        <end position="551"/>
    </location>
</feature>
<evidence type="ECO:0000259" key="4">
    <source>
        <dbReference type="Pfam" id="PF15619"/>
    </source>
</evidence>
<dbReference type="Proteomes" id="UP000472265">
    <property type="component" value="Chromosome 22"/>
</dbReference>
<dbReference type="AlphaFoldDB" id="A0A671VXZ0"/>
<feature type="compositionally biased region" description="Basic and acidic residues" evidence="3">
    <location>
        <begin position="55"/>
        <end position="81"/>
    </location>
</feature>
<evidence type="ECO:0000313" key="5">
    <source>
        <dbReference type="Ensembl" id="ENSSAUP00010029336.1"/>
    </source>
</evidence>
<proteinExistence type="inferred from homology"/>
<sequence length="734" mass="83338">MESENKTDPYEDNRDVNQSRQSLRSTRKDSCDSSVQKHKKSNWDKIGDEEEKEDVAEGRSKTRTWRSDPDRDQISDGEGRRSSHSYYSEDYENESPSDRSLSPYSQSRTPSPTPQRGIRAKKTSNSPFFKTGGVGRRGVSRPQRPGGQPLTQQQRRGVRSQSKESTPPKDLDLVTKRMLSARLLKINELRNSLAELQQRTDELQKENRVLRQLQVRQEKALQRYDDTESEISQLLARHSNETQVLRERLRRTQERERAAERRLKDSEEQLQRSRTTIARLKKLVDQRELATRDELSSRLEEEKTRAQEAERKIKELERGMELSNSSYQRQLAAERKKTVGAQEEIRTLQEELDRLTNKLKEKERELDAKNIYANRMMKPSLRKDADSGTKRKVPSRNSAKTAQTTDRPSSLDFPTPPPAITDANGYSEQAPDEYLSLKERNQEDRRAETEDGYLKWEQQKMTDGEKERDKENEAVKENKEKPQLNQELNVLEEKAKRLRNGREKQKEEEDRKRTSSLLNQEEENNRKPGHVLEERNSSIFNLTESEESASLHTGAGRRRSGTEGGAVATGLGRRALRSQISTDDMAFGSYAPSFGNSASRGSSGFPPPPPPPTEDRDSALEAIGVFSLRGLGTEKEKEAERGVGKDRKSSLMQQLFGALATPAGDSLSTSNTMEILNSPPSSNGVRSRRGELLSYNSGSSTPPASSLNTLQVADSRPSIRAINSFDDDIEELTL</sequence>
<name>A0A671VXZ0_SPAAU</name>
<dbReference type="GO" id="GO:0005930">
    <property type="term" value="C:axoneme"/>
    <property type="evidence" value="ECO:0007669"/>
    <property type="project" value="TreeGrafter"/>
</dbReference>
<organism evidence="5 6">
    <name type="scientific">Sparus aurata</name>
    <name type="common">Gilthead sea bream</name>
    <dbReference type="NCBI Taxonomy" id="8175"/>
    <lineage>
        <taxon>Eukaryota</taxon>
        <taxon>Metazoa</taxon>
        <taxon>Chordata</taxon>
        <taxon>Craniata</taxon>
        <taxon>Vertebrata</taxon>
        <taxon>Euteleostomi</taxon>
        <taxon>Actinopterygii</taxon>
        <taxon>Neopterygii</taxon>
        <taxon>Teleostei</taxon>
        <taxon>Neoteleostei</taxon>
        <taxon>Acanthomorphata</taxon>
        <taxon>Eupercaria</taxon>
        <taxon>Spariformes</taxon>
        <taxon>Sparidae</taxon>
        <taxon>Sparus</taxon>
    </lineage>
</organism>
<evidence type="ECO:0000256" key="3">
    <source>
        <dbReference type="SAM" id="MobiDB-lite"/>
    </source>
</evidence>
<feature type="compositionally biased region" description="Polar residues" evidence="3">
    <location>
        <begin position="98"/>
        <end position="110"/>
    </location>
</feature>
<keyword evidence="2" id="KW-0175">Coiled coil</keyword>
<feature type="compositionally biased region" description="Basic and acidic residues" evidence="3">
    <location>
        <begin position="491"/>
        <end position="513"/>
    </location>
</feature>
<feature type="compositionally biased region" description="Polar residues" evidence="3">
    <location>
        <begin position="149"/>
        <end position="165"/>
    </location>
</feature>
<feature type="region of interest" description="Disordered" evidence="3">
    <location>
        <begin position="1"/>
        <end position="173"/>
    </location>
</feature>
<dbReference type="Ensembl" id="ENSSAUT00010030934.1">
    <property type="protein sequence ID" value="ENSSAUP00010029336.1"/>
    <property type="gene ID" value="ENSSAUG00010012600.1"/>
</dbReference>
<reference evidence="5" key="1">
    <citation type="submission" date="2021-04" db="EMBL/GenBank/DDBJ databases">
        <authorList>
            <consortium name="Wellcome Sanger Institute Data Sharing"/>
        </authorList>
    </citation>
    <scope>NUCLEOTIDE SEQUENCE [LARGE SCALE GENOMIC DNA]</scope>
</reference>
<dbReference type="PANTHER" id="PTHR16650:SF10">
    <property type="entry name" value="LEBERCILIN"/>
    <property type="match status" value="1"/>
</dbReference>
<accession>A0A671VXZ0</accession>
<feature type="compositionally biased region" description="Basic and acidic residues" evidence="3">
    <location>
        <begin position="435"/>
        <end position="482"/>
    </location>
</feature>
<dbReference type="GeneTree" id="ENSGT00560000077266"/>
<feature type="compositionally biased region" description="Polar residues" evidence="3">
    <location>
        <begin position="694"/>
        <end position="711"/>
    </location>
</feature>
<feature type="compositionally biased region" description="Polar residues" evidence="3">
    <location>
        <begin position="395"/>
        <end position="408"/>
    </location>
</feature>
<dbReference type="InterPro" id="IPR026188">
    <property type="entry name" value="Lebercilin-like"/>
</dbReference>
<feature type="compositionally biased region" description="Polar residues" evidence="3">
    <location>
        <begin position="670"/>
        <end position="685"/>
    </location>
</feature>
<dbReference type="PANTHER" id="PTHR16650">
    <property type="entry name" value="C21ORF13-RELATED"/>
    <property type="match status" value="1"/>
</dbReference>
<comment type="similarity">
    <text evidence="1">Belongs to the LCA5 family.</text>
</comment>
<reference evidence="5" key="2">
    <citation type="submission" date="2025-08" db="UniProtKB">
        <authorList>
            <consortium name="Ensembl"/>
        </authorList>
    </citation>
    <scope>IDENTIFICATION</scope>
</reference>
<dbReference type="GO" id="GO:0042073">
    <property type="term" value="P:intraciliary transport"/>
    <property type="evidence" value="ECO:0007669"/>
    <property type="project" value="TreeGrafter"/>
</dbReference>
<reference evidence="5" key="3">
    <citation type="submission" date="2025-09" db="UniProtKB">
        <authorList>
            <consortium name="Ensembl"/>
        </authorList>
    </citation>
    <scope>IDENTIFICATION</scope>
</reference>
<feature type="compositionally biased region" description="Basic and acidic residues" evidence="3">
    <location>
        <begin position="632"/>
        <end position="649"/>
    </location>
</feature>
<gene>
    <name evidence="5" type="primary">lca5</name>
</gene>
<feature type="domain" description="Lebercilin" evidence="4">
    <location>
        <begin position="174"/>
        <end position="366"/>
    </location>
</feature>
<feature type="compositionally biased region" description="Basic and acidic residues" evidence="3">
    <location>
        <begin position="523"/>
        <end position="536"/>
    </location>
</feature>
<feature type="region of interest" description="Disordered" evidence="3">
    <location>
        <begin position="355"/>
        <end position="649"/>
    </location>
</feature>
<feature type="compositionally biased region" description="Basic and acidic residues" evidence="3">
    <location>
        <begin position="1"/>
        <end position="17"/>
    </location>
</feature>
<protein>
    <submittedName>
        <fullName evidence="5">Lebercilin LCA5</fullName>
    </submittedName>
</protein>